<evidence type="ECO:0000313" key="2">
    <source>
        <dbReference type="Proteomes" id="UP000483078"/>
    </source>
</evidence>
<reference evidence="1 2" key="1">
    <citation type="submission" date="2019-06" db="EMBL/GenBank/DDBJ databases">
        <title>Enrichment of Autotrophic Halophilic Microorganisms from Red Sea Brine Pool Using Microbial Electrosynthesis System.</title>
        <authorList>
            <person name="Alqahtani M.F."/>
            <person name="Bajracharya S."/>
            <person name="Katuri K.P."/>
            <person name="Ali M."/>
            <person name="Saikaly P.E."/>
        </authorList>
    </citation>
    <scope>NUCLEOTIDE SEQUENCE [LARGE SCALE GENOMIC DNA]</scope>
    <source>
        <strain evidence="1">MES6</strain>
    </source>
</reference>
<comment type="caution">
    <text evidence="1">The sequence shown here is derived from an EMBL/GenBank/DDBJ whole genome shotgun (WGS) entry which is preliminary data.</text>
</comment>
<dbReference type="Proteomes" id="UP000483078">
    <property type="component" value="Unassembled WGS sequence"/>
</dbReference>
<gene>
    <name evidence="1" type="ORF">FH759_02485</name>
</gene>
<accession>A0A7C9H9Z7</accession>
<dbReference type="SUPFAM" id="SSF52833">
    <property type="entry name" value="Thioredoxin-like"/>
    <property type="match status" value="1"/>
</dbReference>
<dbReference type="EMBL" id="VENJ01000003">
    <property type="protein sequence ID" value="MTJ03550.1"/>
    <property type="molecule type" value="Genomic_DNA"/>
</dbReference>
<name>A0A7C9H9Z7_9RHOB</name>
<proteinExistence type="predicted"/>
<organism evidence="1 2">
    <name type="scientific">Sediminimonas qiaohouensis</name>
    <dbReference type="NCBI Taxonomy" id="552061"/>
    <lineage>
        <taxon>Bacteria</taxon>
        <taxon>Pseudomonadati</taxon>
        <taxon>Pseudomonadota</taxon>
        <taxon>Alphaproteobacteria</taxon>
        <taxon>Rhodobacterales</taxon>
        <taxon>Roseobacteraceae</taxon>
        <taxon>Sediminimonas</taxon>
    </lineage>
</organism>
<dbReference type="AlphaFoldDB" id="A0A7C9H9Z7"/>
<protein>
    <submittedName>
        <fullName evidence="1">Thioredoxin family protein</fullName>
    </submittedName>
</protein>
<dbReference type="Gene3D" id="3.40.30.10">
    <property type="entry name" value="Glutaredoxin"/>
    <property type="match status" value="1"/>
</dbReference>
<dbReference type="InterPro" id="IPR036249">
    <property type="entry name" value="Thioredoxin-like_sf"/>
</dbReference>
<evidence type="ECO:0000313" key="1">
    <source>
        <dbReference type="EMBL" id="MTJ03550.1"/>
    </source>
</evidence>
<sequence>MAQAVELIMVEQQGCQYCIAWKEKLGPIYPKTEAGKFAPLTMVDITEGAPEGVTFDGPVVYTPTFILIEGGQELARIEGYPGEDFFWALLEKMLTEKAGFPGAS</sequence>